<evidence type="ECO:0000256" key="3">
    <source>
        <dbReference type="ARBA" id="ARBA00043265"/>
    </source>
</evidence>
<dbReference type="AlphaFoldDB" id="A0A401RQA7"/>
<dbReference type="InterPro" id="IPR013106">
    <property type="entry name" value="Ig_V-set"/>
</dbReference>
<evidence type="ECO:0000259" key="4">
    <source>
        <dbReference type="PROSITE" id="PS50835"/>
    </source>
</evidence>
<dbReference type="InterPro" id="IPR013783">
    <property type="entry name" value="Ig-like_fold"/>
</dbReference>
<evidence type="ECO:0000256" key="1">
    <source>
        <dbReference type="ARBA" id="ARBA00022859"/>
    </source>
</evidence>
<keyword evidence="3" id="KW-1280">Immunoglobulin</keyword>
<dbReference type="GO" id="GO:0019814">
    <property type="term" value="C:immunoglobulin complex"/>
    <property type="evidence" value="ECO:0007669"/>
    <property type="project" value="UniProtKB-KW"/>
</dbReference>
<name>A0A401RQA7_CHIPU</name>
<gene>
    <name evidence="5" type="ORF">chiPu_0018910</name>
</gene>
<feature type="domain" description="Ig-like" evidence="4">
    <location>
        <begin position="32"/>
        <end position="128"/>
    </location>
</feature>
<dbReference type="PANTHER" id="PTHR23266">
    <property type="entry name" value="IMMUNOGLOBULIN HEAVY CHAIN"/>
    <property type="match status" value="1"/>
</dbReference>
<dbReference type="SMART" id="SM00406">
    <property type="entry name" value="IGv"/>
    <property type="match status" value="1"/>
</dbReference>
<evidence type="ECO:0000313" key="6">
    <source>
        <dbReference type="Proteomes" id="UP000287033"/>
    </source>
</evidence>
<dbReference type="SUPFAM" id="SSF48726">
    <property type="entry name" value="Immunoglobulin"/>
    <property type="match status" value="1"/>
</dbReference>
<proteinExistence type="predicted"/>
<dbReference type="FunFam" id="2.60.40.10:FF:001594">
    <property type="entry name" value="Immunoglobulin heavy variable 9-4"/>
    <property type="match status" value="1"/>
</dbReference>
<dbReference type="Gene3D" id="2.60.40.10">
    <property type="entry name" value="Immunoglobulins"/>
    <property type="match status" value="1"/>
</dbReference>
<dbReference type="GO" id="GO:0002250">
    <property type="term" value="P:adaptive immune response"/>
    <property type="evidence" value="ECO:0007669"/>
    <property type="project" value="UniProtKB-KW"/>
</dbReference>
<dbReference type="SMART" id="SM00409">
    <property type="entry name" value="IG"/>
    <property type="match status" value="1"/>
</dbReference>
<reference evidence="5 6" key="1">
    <citation type="journal article" date="2018" name="Nat. Ecol. Evol.">
        <title>Shark genomes provide insights into elasmobranch evolution and the origin of vertebrates.</title>
        <authorList>
            <person name="Hara Y"/>
            <person name="Yamaguchi K"/>
            <person name="Onimaru K"/>
            <person name="Kadota M"/>
            <person name="Koyanagi M"/>
            <person name="Keeley SD"/>
            <person name="Tatsumi K"/>
            <person name="Tanaka K"/>
            <person name="Motone F"/>
            <person name="Kageyama Y"/>
            <person name="Nozu R"/>
            <person name="Adachi N"/>
            <person name="Nishimura O"/>
            <person name="Nakagawa R"/>
            <person name="Tanegashima C"/>
            <person name="Kiyatake I"/>
            <person name="Matsumoto R"/>
            <person name="Murakumo K"/>
            <person name="Nishida K"/>
            <person name="Terakita A"/>
            <person name="Kuratani S"/>
            <person name="Sato K"/>
            <person name="Hyodo S Kuraku.S."/>
        </authorList>
    </citation>
    <scope>NUCLEOTIDE SEQUENCE [LARGE SCALE GENOMIC DNA]</scope>
</reference>
<organism evidence="5 6">
    <name type="scientific">Chiloscyllium punctatum</name>
    <name type="common">Brownbanded bambooshark</name>
    <name type="synonym">Hemiscyllium punctatum</name>
    <dbReference type="NCBI Taxonomy" id="137246"/>
    <lineage>
        <taxon>Eukaryota</taxon>
        <taxon>Metazoa</taxon>
        <taxon>Chordata</taxon>
        <taxon>Craniata</taxon>
        <taxon>Vertebrata</taxon>
        <taxon>Chondrichthyes</taxon>
        <taxon>Elasmobranchii</taxon>
        <taxon>Galeomorphii</taxon>
        <taxon>Galeoidea</taxon>
        <taxon>Orectolobiformes</taxon>
        <taxon>Hemiscylliidae</taxon>
        <taxon>Chiloscyllium</taxon>
    </lineage>
</organism>
<sequence>MFADCYELTVPVRAISQQRNVLFMTDIRGVQSEVVLIQPEAETGRPAGSLRLTCKTSGFNLGSSYMHWVRQVPGKGLEWLLYYYTSYDKNYAPSIMGRFTASKETSSNIFALNMKNLKIEDTAIYYCTRAVGSWIVTAIMIDTKTFQPLLFETGQ</sequence>
<keyword evidence="6" id="KW-1185">Reference proteome</keyword>
<dbReference type="EMBL" id="BEZZ01001741">
    <property type="protein sequence ID" value="GCC20352.1"/>
    <property type="molecule type" value="Genomic_DNA"/>
</dbReference>
<comment type="caution">
    <text evidence="5">The sequence shown here is derived from an EMBL/GenBank/DDBJ whole genome shotgun (WGS) entry which is preliminary data.</text>
</comment>
<dbReference type="STRING" id="137246.A0A401RQA7"/>
<dbReference type="Proteomes" id="UP000287033">
    <property type="component" value="Unassembled WGS sequence"/>
</dbReference>
<accession>A0A401RQA7</accession>
<dbReference type="InterPro" id="IPR036179">
    <property type="entry name" value="Ig-like_dom_sf"/>
</dbReference>
<evidence type="ECO:0000313" key="5">
    <source>
        <dbReference type="EMBL" id="GCC20352.1"/>
    </source>
</evidence>
<dbReference type="Pfam" id="PF07686">
    <property type="entry name" value="V-set"/>
    <property type="match status" value="1"/>
</dbReference>
<dbReference type="OrthoDB" id="9945861at2759"/>
<dbReference type="PROSITE" id="PS50835">
    <property type="entry name" value="IG_LIKE"/>
    <property type="match status" value="1"/>
</dbReference>
<keyword evidence="2" id="KW-1064">Adaptive immunity</keyword>
<keyword evidence="1" id="KW-0391">Immunity</keyword>
<dbReference type="InterPro" id="IPR050199">
    <property type="entry name" value="IgHV"/>
</dbReference>
<dbReference type="OMA" id="STTWMEW"/>
<dbReference type="InterPro" id="IPR007110">
    <property type="entry name" value="Ig-like_dom"/>
</dbReference>
<evidence type="ECO:0000256" key="2">
    <source>
        <dbReference type="ARBA" id="ARBA00023130"/>
    </source>
</evidence>
<dbReference type="GO" id="GO:0005576">
    <property type="term" value="C:extracellular region"/>
    <property type="evidence" value="ECO:0007669"/>
    <property type="project" value="UniProtKB-ARBA"/>
</dbReference>
<dbReference type="InterPro" id="IPR003599">
    <property type="entry name" value="Ig_sub"/>
</dbReference>
<protein>
    <recommendedName>
        <fullName evidence="4">Ig-like domain-containing protein</fullName>
    </recommendedName>
</protein>